<evidence type="ECO:0000259" key="2">
    <source>
        <dbReference type="Pfam" id="PF00534"/>
    </source>
</evidence>
<dbReference type="InterPro" id="IPR001296">
    <property type="entry name" value="Glyco_trans_1"/>
</dbReference>
<protein>
    <submittedName>
        <fullName evidence="3">Glycosyltransferase</fullName>
    </submittedName>
</protein>
<comment type="caution">
    <text evidence="3">The sequence shown here is derived from an EMBL/GenBank/DDBJ whole genome shotgun (WGS) entry which is preliminary data.</text>
</comment>
<dbReference type="AlphaFoldDB" id="A0A0G0SHM1"/>
<proteinExistence type="predicted"/>
<dbReference type="PANTHER" id="PTHR46401">
    <property type="entry name" value="GLYCOSYLTRANSFERASE WBBK-RELATED"/>
    <property type="match status" value="1"/>
</dbReference>
<dbReference type="EMBL" id="LBZA01000052">
    <property type="protein sequence ID" value="KKR61871.1"/>
    <property type="molecule type" value="Genomic_DNA"/>
</dbReference>
<organism evidence="3 4">
    <name type="scientific">Candidatus Woesebacteria bacterium GW2011_GWA1_40_43</name>
    <dbReference type="NCBI Taxonomy" id="1618553"/>
    <lineage>
        <taxon>Bacteria</taxon>
        <taxon>Candidatus Woeseibacteriota</taxon>
    </lineage>
</organism>
<accession>A0A0G0SHM1</accession>
<dbReference type="CDD" id="cd03809">
    <property type="entry name" value="GT4_MtfB-like"/>
    <property type="match status" value="1"/>
</dbReference>
<dbReference type="Proteomes" id="UP000034293">
    <property type="component" value="Unassembled WGS sequence"/>
</dbReference>
<reference evidence="3 4" key="1">
    <citation type="journal article" date="2015" name="Nature">
        <title>rRNA introns, odd ribosomes, and small enigmatic genomes across a large radiation of phyla.</title>
        <authorList>
            <person name="Brown C.T."/>
            <person name="Hug L.A."/>
            <person name="Thomas B.C."/>
            <person name="Sharon I."/>
            <person name="Castelle C.J."/>
            <person name="Singh A."/>
            <person name="Wilkins M.J."/>
            <person name="Williams K.H."/>
            <person name="Banfield J.F."/>
        </authorList>
    </citation>
    <scope>NUCLEOTIDE SEQUENCE [LARGE SCALE GENOMIC DNA]</scope>
</reference>
<dbReference type="PANTHER" id="PTHR46401:SF2">
    <property type="entry name" value="GLYCOSYLTRANSFERASE WBBK-RELATED"/>
    <property type="match status" value="1"/>
</dbReference>
<evidence type="ECO:0000256" key="1">
    <source>
        <dbReference type="ARBA" id="ARBA00022679"/>
    </source>
</evidence>
<dbReference type="SUPFAM" id="SSF53756">
    <property type="entry name" value="UDP-Glycosyltransferase/glycogen phosphorylase"/>
    <property type="match status" value="1"/>
</dbReference>
<name>A0A0G0SHM1_9BACT</name>
<dbReference type="Gene3D" id="3.40.50.2000">
    <property type="entry name" value="Glycogen Phosphorylase B"/>
    <property type="match status" value="2"/>
</dbReference>
<sequence length="309" mass="35365">MIVGIDGNEANVEKRVGVNTYAYELLWNFWKLQDEWKNNHKLIVFLKNEPRANLPKETKFFRYKVIKGGGAWILTKLTPNLFSGDPKCDVFFSPSHYAPPIAPMPRFCSIMDLGYLEFSGQFRKKDFWQLKLWSAISIFVSKAVFAISNSTKDDIVRHYPSAKGKIYVTPLAYDNMKFNMSVSEKDVRRVRDRYSIVTDYVLYLGTLKPSKNVEGLVEAFSRIKNQESRIKLVIAGKKGWMYESIFEKVKKLGMEDKVIFTDFVSEEDKPGLIKGAKVFVLPSFWEGFGLDVLNAMASGVPVVACRDTD</sequence>
<dbReference type="GO" id="GO:0009103">
    <property type="term" value="P:lipopolysaccharide biosynthetic process"/>
    <property type="evidence" value="ECO:0007669"/>
    <property type="project" value="TreeGrafter"/>
</dbReference>
<evidence type="ECO:0000313" key="3">
    <source>
        <dbReference type="EMBL" id="KKR61871.1"/>
    </source>
</evidence>
<gene>
    <name evidence="3" type="ORF">UU02_C0052G0005</name>
</gene>
<dbReference type="GO" id="GO:0016757">
    <property type="term" value="F:glycosyltransferase activity"/>
    <property type="evidence" value="ECO:0007669"/>
    <property type="project" value="InterPro"/>
</dbReference>
<evidence type="ECO:0000313" key="4">
    <source>
        <dbReference type="Proteomes" id="UP000034293"/>
    </source>
</evidence>
<dbReference type="Pfam" id="PF00534">
    <property type="entry name" value="Glycos_transf_1"/>
    <property type="match status" value="1"/>
</dbReference>
<keyword evidence="1 3" id="KW-0808">Transferase</keyword>
<feature type="domain" description="Glycosyl transferase family 1" evidence="2">
    <location>
        <begin position="200"/>
        <end position="305"/>
    </location>
</feature>